<feature type="domain" description="Fumarate lyase N-terminal" evidence="3">
    <location>
        <begin position="53"/>
        <end position="309"/>
    </location>
</feature>
<dbReference type="Gene3D" id="1.10.275.10">
    <property type="entry name" value="Fumarase/aspartase (N-terminal domain)"/>
    <property type="match status" value="1"/>
</dbReference>
<dbReference type="InterPro" id="IPR008948">
    <property type="entry name" value="L-Aspartase-like"/>
</dbReference>
<dbReference type="Pfam" id="PF14698">
    <property type="entry name" value="ASL_C2"/>
    <property type="match status" value="1"/>
</dbReference>
<dbReference type="SUPFAM" id="SSF48557">
    <property type="entry name" value="L-aspartase-like"/>
    <property type="match status" value="1"/>
</dbReference>
<proteinExistence type="inferred from homology"/>
<dbReference type="NCBIfam" id="TIGR00838">
    <property type="entry name" value="argH"/>
    <property type="match status" value="1"/>
</dbReference>
<keyword evidence="5" id="KW-0456">Lyase</keyword>
<dbReference type="GO" id="GO:0016829">
    <property type="term" value="F:lyase activity"/>
    <property type="evidence" value="ECO:0007669"/>
    <property type="project" value="UniProtKB-KW"/>
</dbReference>
<dbReference type="InterPro" id="IPR000362">
    <property type="entry name" value="Fumarate_lyase_fam"/>
</dbReference>
<evidence type="ECO:0000313" key="6">
    <source>
        <dbReference type="Proteomes" id="UP001338125"/>
    </source>
</evidence>
<evidence type="ECO:0000256" key="2">
    <source>
        <dbReference type="ARBA" id="ARBA00032749"/>
    </source>
</evidence>
<protein>
    <recommendedName>
        <fullName evidence="2">Arginosuccinase</fullName>
    </recommendedName>
</protein>
<feature type="domain" description="Argininosuccinate lyase C-terminal" evidence="4">
    <location>
        <begin position="381"/>
        <end position="422"/>
    </location>
</feature>
<dbReference type="InterPro" id="IPR009049">
    <property type="entry name" value="Argininosuccinate_lyase"/>
</dbReference>
<dbReference type="InterPro" id="IPR022761">
    <property type="entry name" value="Fumarate_lyase_N"/>
</dbReference>
<keyword evidence="6" id="KW-1185">Reference proteome</keyword>
<dbReference type="PRINTS" id="PR00149">
    <property type="entry name" value="FUMRATELYASE"/>
</dbReference>
<comment type="caution">
    <text evidence="5">The sequence shown here is derived from an EMBL/GenBank/DDBJ whole genome shotgun (WGS) entry which is preliminary data.</text>
</comment>
<dbReference type="Proteomes" id="UP001338125">
    <property type="component" value="Unassembled WGS sequence"/>
</dbReference>
<sequence>MPAAKSVAESFAAGRLSKEMCDLLKECNEKPRLEWEVKNLSTVTYVDSAHVVMLASEGHISTDQAAALLHELDEITKAGPQMFSIVPGHGSIVLQMERLLSERLGEDIAGRLPIARSRLDHGSTIRRISDRANILGVTKALLVLHESLIKVAAKHGGTAMISYTHLQQAQPATFGHYLLAFNERLQDSFDQLTEIYRRIDRCPLGAVGLSGTDLRINRQQTASLLGFSEVLDNSRLGRDSYYQIEATFALSMIMVILNDLCTDLHIYSSTEFGTIELDDSHCSTSSVFPQKKNPYGLETVKGRAGDAQGWVAAAMATFRNEGTGDTGNRNVSLLGDACKTTMNMVRLTAEVIEGLTVHKKRYEELLSKAWVTTNRLGNILLSKHGLNYRTAHGVVGRLVKKCLDNDIDKTDVTVDLLQEAAREMGVAEPIAMSQTELTLALDHTEFLRKCISYGSVGPKEFERLLMKRSKQHYENISWVQGKEMYLAEAGKQLDKAVDDVMSTVPCH</sequence>
<reference evidence="5 6" key="1">
    <citation type="submission" date="2024-01" db="EMBL/GenBank/DDBJ databases">
        <title>Complete genome of Cladobotryum mycophilum ATHUM6906.</title>
        <authorList>
            <person name="Christinaki A.C."/>
            <person name="Myridakis A.I."/>
            <person name="Kouvelis V.N."/>
        </authorList>
    </citation>
    <scope>NUCLEOTIDE SEQUENCE [LARGE SCALE GENOMIC DNA]</scope>
    <source>
        <strain evidence="5 6">ATHUM6906</strain>
    </source>
</reference>
<dbReference type="Gene3D" id="1.20.200.10">
    <property type="entry name" value="Fumarase/aspartase (Central domain)"/>
    <property type="match status" value="1"/>
</dbReference>
<organism evidence="5 6">
    <name type="scientific">Cladobotryum mycophilum</name>
    <dbReference type="NCBI Taxonomy" id="491253"/>
    <lineage>
        <taxon>Eukaryota</taxon>
        <taxon>Fungi</taxon>
        <taxon>Dikarya</taxon>
        <taxon>Ascomycota</taxon>
        <taxon>Pezizomycotina</taxon>
        <taxon>Sordariomycetes</taxon>
        <taxon>Hypocreomycetidae</taxon>
        <taxon>Hypocreales</taxon>
        <taxon>Hypocreaceae</taxon>
        <taxon>Cladobotryum</taxon>
    </lineage>
</organism>
<accession>A0ABR0SQX3</accession>
<dbReference type="PRINTS" id="PR00145">
    <property type="entry name" value="ARGSUCLYASE"/>
</dbReference>
<dbReference type="InterPro" id="IPR029419">
    <property type="entry name" value="Arg_succ_lyase_C"/>
</dbReference>
<name>A0ABR0SQX3_9HYPO</name>
<evidence type="ECO:0000256" key="1">
    <source>
        <dbReference type="ARBA" id="ARBA00010755"/>
    </source>
</evidence>
<dbReference type="InterPro" id="IPR024083">
    <property type="entry name" value="Fumarase/histidase_N"/>
</dbReference>
<evidence type="ECO:0000259" key="4">
    <source>
        <dbReference type="Pfam" id="PF14698"/>
    </source>
</evidence>
<dbReference type="CDD" id="cd01359">
    <property type="entry name" value="Argininosuccinate_lyase"/>
    <property type="match status" value="1"/>
</dbReference>
<evidence type="ECO:0000259" key="3">
    <source>
        <dbReference type="Pfam" id="PF00206"/>
    </source>
</evidence>
<dbReference type="Pfam" id="PF00206">
    <property type="entry name" value="Lyase_1"/>
    <property type="match status" value="1"/>
</dbReference>
<evidence type="ECO:0000313" key="5">
    <source>
        <dbReference type="EMBL" id="KAK5994503.1"/>
    </source>
</evidence>
<gene>
    <name evidence="5" type="ORF">PT974_04980</name>
</gene>
<dbReference type="PANTHER" id="PTHR43814:SF1">
    <property type="entry name" value="ARGININOSUCCINATE LYASE"/>
    <property type="match status" value="1"/>
</dbReference>
<dbReference type="PANTHER" id="PTHR43814">
    <property type="entry name" value="ARGININOSUCCINATE LYASE"/>
    <property type="match status" value="1"/>
</dbReference>
<dbReference type="EMBL" id="JAVFKD010000010">
    <property type="protein sequence ID" value="KAK5994503.1"/>
    <property type="molecule type" value="Genomic_DNA"/>
</dbReference>
<comment type="similarity">
    <text evidence="1">Belongs to the lyase 1 family. Argininosuccinate lyase subfamily.</text>
</comment>
<dbReference type="Gene3D" id="1.10.40.30">
    <property type="entry name" value="Fumarase/aspartase (C-terminal domain)"/>
    <property type="match status" value="1"/>
</dbReference>